<gene>
    <name evidence="1" type="ORF">CPB83DRAFT_908657</name>
</gene>
<reference evidence="1" key="1">
    <citation type="submission" date="2020-11" db="EMBL/GenBank/DDBJ databases">
        <authorList>
            <consortium name="DOE Joint Genome Institute"/>
            <person name="Ahrendt S."/>
            <person name="Riley R."/>
            <person name="Andreopoulos W."/>
            <person name="Labutti K."/>
            <person name="Pangilinan J."/>
            <person name="Ruiz-Duenas F.J."/>
            <person name="Barrasa J.M."/>
            <person name="Sanchez-Garcia M."/>
            <person name="Camarero S."/>
            <person name="Miyauchi S."/>
            <person name="Serrano A."/>
            <person name="Linde D."/>
            <person name="Babiker R."/>
            <person name="Drula E."/>
            <person name="Ayuso-Fernandez I."/>
            <person name="Pacheco R."/>
            <person name="Padilla G."/>
            <person name="Ferreira P."/>
            <person name="Barriuso J."/>
            <person name="Kellner H."/>
            <person name="Castanera R."/>
            <person name="Alfaro M."/>
            <person name="Ramirez L."/>
            <person name="Pisabarro A.G."/>
            <person name="Kuo A."/>
            <person name="Tritt A."/>
            <person name="Lipzen A."/>
            <person name="He G."/>
            <person name="Yan M."/>
            <person name="Ng V."/>
            <person name="Cullen D."/>
            <person name="Martin F."/>
            <person name="Rosso M.-N."/>
            <person name="Henrissat B."/>
            <person name="Hibbett D."/>
            <person name="Martinez A.T."/>
            <person name="Grigoriev I.V."/>
        </authorList>
    </citation>
    <scope>NUCLEOTIDE SEQUENCE</scope>
    <source>
        <strain evidence="1">CBS 506.95</strain>
    </source>
</reference>
<evidence type="ECO:0008006" key="3">
    <source>
        <dbReference type="Google" id="ProtNLM"/>
    </source>
</evidence>
<dbReference type="Proteomes" id="UP000807306">
    <property type="component" value="Unassembled WGS sequence"/>
</dbReference>
<dbReference type="AlphaFoldDB" id="A0A9P6EBT6"/>
<comment type="caution">
    <text evidence="1">The sequence shown here is derived from an EMBL/GenBank/DDBJ whole genome shotgun (WGS) entry which is preliminary data.</text>
</comment>
<proteinExistence type="predicted"/>
<dbReference type="Gene3D" id="3.80.10.10">
    <property type="entry name" value="Ribonuclease Inhibitor"/>
    <property type="match status" value="1"/>
</dbReference>
<dbReference type="InterPro" id="IPR032675">
    <property type="entry name" value="LRR_dom_sf"/>
</dbReference>
<accession>A0A9P6EBT6</accession>
<dbReference type="SUPFAM" id="SSF52047">
    <property type="entry name" value="RNI-like"/>
    <property type="match status" value="1"/>
</dbReference>
<dbReference type="EMBL" id="MU157875">
    <property type="protein sequence ID" value="KAF9526105.1"/>
    <property type="molecule type" value="Genomic_DNA"/>
</dbReference>
<dbReference type="OrthoDB" id="3071584at2759"/>
<evidence type="ECO:0000313" key="1">
    <source>
        <dbReference type="EMBL" id="KAF9526105.1"/>
    </source>
</evidence>
<name>A0A9P6EBT6_9AGAR</name>
<sequence length="511" mass="58076">MLDLPPELWREIASFIEKKEMTPLLGVNQLLRGCALDRIYEQTSIDLGELGQSDYLQDIGHLGYPSYAIRIRKLSISTTRNVLKTSTKAHSRRNLKASARTSLDALSKFHDILRGRKLSKSEIAQRLFLSFVRLKEIELFCVDEEEQEDFQAQMPLLLSSFQAYSSTLTSIGFSVAPLSFLSTLLPALPTVPTLERLSFRLMDYRVGSRIIEFDQILKHTIAPFISRHRETLSFLQVISNSFSKEYDLLPLFENLGYIPHLKTLEIPFVLTRLSTSQSFSKLLKRHSETLEDLILFIPFNTSRLSSTEGSFATISTPLPRLKDLAIYSIMNTLHMANHASTDLMDYISKYSSQLSKFAVYMKLFAWDDWKAFAGMNWNRLTSLSLRLSVATPTVFDAFSSNFPSLKSLSLIVSAYQESFGADGSKNKFCDEMSSRSYPTGSLTHLDIHHKNHEHHHPHLELRSSDMSCVGAVVKAFPSVISVNERHRTNFLQDLATSDSHRHRGGSRFVSR</sequence>
<evidence type="ECO:0000313" key="2">
    <source>
        <dbReference type="Proteomes" id="UP000807306"/>
    </source>
</evidence>
<protein>
    <recommendedName>
        <fullName evidence="3">F-box domain-containing protein</fullName>
    </recommendedName>
</protein>
<keyword evidence="2" id="KW-1185">Reference proteome</keyword>
<organism evidence="1 2">
    <name type="scientific">Crepidotus variabilis</name>
    <dbReference type="NCBI Taxonomy" id="179855"/>
    <lineage>
        <taxon>Eukaryota</taxon>
        <taxon>Fungi</taxon>
        <taxon>Dikarya</taxon>
        <taxon>Basidiomycota</taxon>
        <taxon>Agaricomycotina</taxon>
        <taxon>Agaricomycetes</taxon>
        <taxon>Agaricomycetidae</taxon>
        <taxon>Agaricales</taxon>
        <taxon>Agaricineae</taxon>
        <taxon>Crepidotaceae</taxon>
        <taxon>Crepidotus</taxon>
    </lineage>
</organism>